<evidence type="ECO:0000259" key="9">
    <source>
        <dbReference type="PROSITE" id="PS50011"/>
    </source>
</evidence>
<dbReference type="InterPro" id="IPR008266">
    <property type="entry name" value="Tyr_kinase_AS"/>
</dbReference>
<dbReference type="Proteomes" id="UP000008068">
    <property type="component" value="Unassembled WGS sequence"/>
</dbReference>
<dbReference type="InterPro" id="IPR020635">
    <property type="entry name" value="Tyr_kinase_cat_dom"/>
</dbReference>
<dbReference type="InterPro" id="IPR001245">
    <property type="entry name" value="Ser-Thr/Tyr_kinase_cat_dom"/>
</dbReference>
<accession>G0NN45</accession>
<protein>
    <recommendedName>
        <fullName evidence="9">Protein kinase domain-containing protein</fullName>
    </recommendedName>
</protein>
<evidence type="ECO:0000256" key="5">
    <source>
        <dbReference type="PIRSR" id="PIRSR000615-3"/>
    </source>
</evidence>
<dbReference type="Pfam" id="PF07714">
    <property type="entry name" value="PK_Tyr_Ser-Thr"/>
    <property type="match status" value="1"/>
</dbReference>
<name>G0NN45_CAEBE</name>
<dbReference type="GO" id="GO:0046872">
    <property type="term" value="F:metal ion binding"/>
    <property type="evidence" value="ECO:0007669"/>
    <property type="project" value="UniProtKB-KW"/>
</dbReference>
<dbReference type="PANTHER" id="PTHR24416:SF602">
    <property type="entry name" value="PROTEIN VER-1-RELATED"/>
    <property type="match status" value="1"/>
</dbReference>
<dbReference type="GO" id="GO:0007169">
    <property type="term" value="P:cell surface receptor protein tyrosine kinase signaling pathway"/>
    <property type="evidence" value="ECO:0007669"/>
    <property type="project" value="TreeGrafter"/>
</dbReference>
<dbReference type="GO" id="GO:0043235">
    <property type="term" value="C:receptor complex"/>
    <property type="evidence" value="ECO:0007669"/>
    <property type="project" value="TreeGrafter"/>
</dbReference>
<feature type="binding site" evidence="5">
    <location>
        <position position="290"/>
    </location>
    <ligand>
        <name>Mg(2+)</name>
        <dbReference type="ChEBI" id="CHEBI:18420"/>
    </ligand>
</feature>
<comment type="subcellular location">
    <subcellularLocation>
        <location evidence="1">Membrane</location>
        <topology evidence="1">Single-pass membrane protein</topology>
    </subcellularLocation>
</comment>
<evidence type="ECO:0000256" key="4">
    <source>
        <dbReference type="PIRSR" id="PIRSR000615-2"/>
    </source>
</evidence>
<dbReference type="OrthoDB" id="535945at2759"/>
<proteinExistence type="predicted"/>
<keyword evidence="4 6" id="KW-0067">ATP-binding</keyword>
<reference evidence="11" key="1">
    <citation type="submission" date="2011-07" db="EMBL/GenBank/DDBJ databases">
        <authorList>
            <consortium name="Caenorhabditis brenneri Sequencing and Analysis Consortium"/>
            <person name="Wilson R.K."/>
        </authorList>
    </citation>
    <scope>NUCLEOTIDE SEQUENCE [LARGE SCALE GENOMIC DNA]</scope>
    <source>
        <strain evidence="11">PB2801</strain>
    </source>
</reference>
<keyword evidence="5" id="KW-0460">Magnesium</keyword>
<dbReference type="InterPro" id="IPR017441">
    <property type="entry name" value="Protein_kinase_ATP_BS"/>
</dbReference>
<feature type="signal peptide" evidence="8">
    <location>
        <begin position="1"/>
        <end position="20"/>
    </location>
</feature>
<dbReference type="STRING" id="135651.G0NN45"/>
<dbReference type="HOGENOM" id="CLU_915952_0_0_1"/>
<dbReference type="PROSITE" id="PS00107">
    <property type="entry name" value="PROTEIN_KINASE_ATP"/>
    <property type="match status" value="1"/>
</dbReference>
<dbReference type="PANTHER" id="PTHR24416">
    <property type="entry name" value="TYROSINE-PROTEIN KINASE RECEPTOR"/>
    <property type="match status" value="1"/>
</dbReference>
<evidence type="ECO:0000256" key="6">
    <source>
        <dbReference type="PROSITE-ProRule" id="PRU10141"/>
    </source>
</evidence>
<keyword evidence="7" id="KW-0472">Membrane</keyword>
<keyword evidence="5" id="KW-0479">Metal-binding</keyword>
<feature type="binding site" evidence="4">
    <location>
        <position position="276"/>
    </location>
    <ligand>
        <name>ATP</name>
        <dbReference type="ChEBI" id="CHEBI:30616"/>
    </ligand>
</feature>
<dbReference type="InterPro" id="IPR050122">
    <property type="entry name" value="RTK"/>
</dbReference>
<dbReference type="GO" id="GO:0005524">
    <property type="term" value="F:ATP binding"/>
    <property type="evidence" value="ECO:0007669"/>
    <property type="project" value="UniProtKB-UniRule"/>
</dbReference>
<dbReference type="EMBL" id="GL379912">
    <property type="protein sequence ID" value="EGT34404.1"/>
    <property type="molecule type" value="Genomic_DNA"/>
</dbReference>
<dbReference type="AlphaFoldDB" id="G0NN45"/>
<keyword evidence="8" id="KW-0732">Signal</keyword>
<dbReference type="PIRSF" id="PIRSF000615">
    <property type="entry name" value="TyrPK_CSF1-R"/>
    <property type="match status" value="1"/>
</dbReference>
<evidence type="ECO:0000313" key="10">
    <source>
        <dbReference type="EMBL" id="EGT34404.1"/>
    </source>
</evidence>
<keyword evidence="11" id="KW-1185">Reference proteome</keyword>
<evidence type="ECO:0000256" key="1">
    <source>
        <dbReference type="ARBA" id="ARBA00004167"/>
    </source>
</evidence>
<feature type="chain" id="PRO_5003406102" description="Protein kinase domain-containing protein" evidence="8">
    <location>
        <begin position="21"/>
        <end position="304"/>
    </location>
</feature>
<sequence>MKVLLLLLLVYGSLIRTTSANLEESKSNSTDVLQRSVRSIDNDEKKDKLLVEVLVFALIFLLLVAIALTVILCREYRKVENEEGLLEDVATKVERNEFKYEDLKDKFEIVETNLELVEDGNLGSGYFGEVWKYKLTHVNESEKIMMVALKKAKNERDKQEILKKEILIMALIPKHENVLSLVGAVTTKENEIWMVSALAHSDLEKYLKENKTRLTDLIEKDEHGFKTGSYFMVGFEPSKSIDQLSTFDLHFFAFQITRGMEFLAAQPCVHRDLALRNIFITDDKIVKIGDLGLARKHDKYKDCY</sequence>
<comment type="catalytic activity">
    <reaction evidence="2">
        <text>L-tyrosyl-[protein] + ATP = O-phospho-L-tyrosyl-[protein] + ADP + H(+)</text>
        <dbReference type="Rhea" id="RHEA:10596"/>
        <dbReference type="Rhea" id="RHEA-COMP:10136"/>
        <dbReference type="Rhea" id="RHEA-COMP:20101"/>
        <dbReference type="ChEBI" id="CHEBI:15378"/>
        <dbReference type="ChEBI" id="CHEBI:30616"/>
        <dbReference type="ChEBI" id="CHEBI:46858"/>
        <dbReference type="ChEBI" id="CHEBI:61978"/>
        <dbReference type="ChEBI" id="CHEBI:456216"/>
        <dbReference type="EC" id="2.7.10.1"/>
    </reaction>
</comment>
<evidence type="ECO:0000256" key="3">
    <source>
        <dbReference type="PIRSR" id="PIRSR000615-1"/>
    </source>
</evidence>
<evidence type="ECO:0000256" key="8">
    <source>
        <dbReference type="SAM" id="SignalP"/>
    </source>
</evidence>
<evidence type="ECO:0000256" key="2">
    <source>
        <dbReference type="ARBA" id="ARBA00051243"/>
    </source>
</evidence>
<dbReference type="Gene3D" id="1.10.510.10">
    <property type="entry name" value="Transferase(Phosphotransferase) domain 1"/>
    <property type="match status" value="1"/>
</dbReference>
<dbReference type="Gene3D" id="3.30.200.20">
    <property type="entry name" value="Phosphorylase Kinase, domain 1"/>
    <property type="match status" value="1"/>
</dbReference>
<dbReference type="PROSITE" id="PS00109">
    <property type="entry name" value="PROTEIN_KINASE_TYR"/>
    <property type="match status" value="1"/>
</dbReference>
<feature type="domain" description="Protein kinase" evidence="9">
    <location>
        <begin position="116"/>
        <end position="304"/>
    </location>
</feature>
<keyword evidence="7" id="KW-0812">Transmembrane</keyword>
<dbReference type="GO" id="GO:0004714">
    <property type="term" value="F:transmembrane receptor protein tyrosine kinase activity"/>
    <property type="evidence" value="ECO:0007669"/>
    <property type="project" value="UniProtKB-EC"/>
</dbReference>
<feature type="binding site" evidence="4">
    <location>
        <begin position="123"/>
        <end position="130"/>
    </location>
    <ligand>
        <name>ATP</name>
        <dbReference type="ChEBI" id="CHEBI:30616"/>
    </ligand>
</feature>
<feature type="transmembrane region" description="Helical" evidence="7">
    <location>
        <begin position="53"/>
        <end position="73"/>
    </location>
</feature>
<dbReference type="PROSITE" id="PS50011">
    <property type="entry name" value="PROTEIN_KINASE_DOM"/>
    <property type="match status" value="1"/>
</dbReference>
<dbReference type="InterPro" id="IPR000719">
    <property type="entry name" value="Prot_kinase_dom"/>
</dbReference>
<gene>
    <name evidence="10" type="ORF">CAEBREN_02534</name>
</gene>
<feature type="binding site" evidence="4 6">
    <location>
        <position position="150"/>
    </location>
    <ligand>
        <name>ATP</name>
        <dbReference type="ChEBI" id="CHEBI:30616"/>
    </ligand>
</feature>
<dbReference type="InterPro" id="IPR011009">
    <property type="entry name" value="Kinase-like_dom_sf"/>
</dbReference>
<evidence type="ECO:0000256" key="7">
    <source>
        <dbReference type="SAM" id="Phobius"/>
    </source>
</evidence>
<dbReference type="InParanoid" id="G0NN45"/>
<dbReference type="SMART" id="SM00219">
    <property type="entry name" value="TyrKc"/>
    <property type="match status" value="1"/>
</dbReference>
<organism evidence="11">
    <name type="scientific">Caenorhabditis brenneri</name>
    <name type="common">Nematode worm</name>
    <dbReference type="NCBI Taxonomy" id="135651"/>
    <lineage>
        <taxon>Eukaryota</taxon>
        <taxon>Metazoa</taxon>
        <taxon>Ecdysozoa</taxon>
        <taxon>Nematoda</taxon>
        <taxon>Chromadorea</taxon>
        <taxon>Rhabditida</taxon>
        <taxon>Rhabditina</taxon>
        <taxon>Rhabditomorpha</taxon>
        <taxon>Rhabditoidea</taxon>
        <taxon>Rhabditidae</taxon>
        <taxon>Peloderinae</taxon>
        <taxon>Caenorhabditis</taxon>
    </lineage>
</organism>
<keyword evidence="4 6" id="KW-0547">Nucleotide-binding</keyword>
<dbReference type="eggNOG" id="KOG0200">
    <property type="taxonomic scope" value="Eukaryota"/>
</dbReference>
<feature type="binding site" evidence="5">
    <location>
        <position position="277"/>
    </location>
    <ligand>
        <name>Mg(2+)</name>
        <dbReference type="ChEBI" id="CHEBI:18420"/>
    </ligand>
</feature>
<dbReference type="GO" id="GO:0005886">
    <property type="term" value="C:plasma membrane"/>
    <property type="evidence" value="ECO:0007669"/>
    <property type="project" value="TreeGrafter"/>
</dbReference>
<evidence type="ECO:0000313" key="11">
    <source>
        <dbReference type="Proteomes" id="UP000008068"/>
    </source>
</evidence>
<keyword evidence="7" id="KW-1133">Transmembrane helix</keyword>
<feature type="active site" description="Proton acceptor" evidence="3">
    <location>
        <position position="272"/>
    </location>
</feature>
<dbReference type="SUPFAM" id="SSF56112">
    <property type="entry name" value="Protein kinase-like (PK-like)"/>
    <property type="match status" value="1"/>
</dbReference>